<dbReference type="AlphaFoldDB" id="A0A9P4GWL3"/>
<feature type="transmembrane region" description="Helical" evidence="5">
    <location>
        <begin position="12"/>
        <end position="33"/>
    </location>
</feature>
<evidence type="ECO:0000256" key="3">
    <source>
        <dbReference type="ARBA" id="ARBA00022676"/>
    </source>
</evidence>
<dbReference type="GO" id="GO:0006487">
    <property type="term" value="P:protein N-linked glycosylation"/>
    <property type="evidence" value="ECO:0007669"/>
    <property type="project" value="TreeGrafter"/>
</dbReference>
<reference evidence="7" key="1">
    <citation type="journal article" date="2020" name="Stud. Mycol.">
        <title>101 Dothideomycetes genomes: a test case for predicting lifestyles and emergence of pathogens.</title>
        <authorList>
            <person name="Haridas S."/>
            <person name="Albert R."/>
            <person name="Binder M."/>
            <person name="Bloem J."/>
            <person name="Labutti K."/>
            <person name="Salamov A."/>
            <person name="Andreopoulos B."/>
            <person name="Baker S."/>
            <person name="Barry K."/>
            <person name="Bills G."/>
            <person name="Bluhm B."/>
            <person name="Cannon C."/>
            <person name="Castanera R."/>
            <person name="Culley D."/>
            <person name="Daum C."/>
            <person name="Ezra D."/>
            <person name="Gonzalez J."/>
            <person name="Henrissat B."/>
            <person name="Kuo A."/>
            <person name="Liang C."/>
            <person name="Lipzen A."/>
            <person name="Lutzoni F."/>
            <person name="Magnuson J."/>
            <person name="Mondo S."/>
            <person name="Nolan M."/>
            <person name="Ohm R."/>
            <person name="Pangilinan J."/>
            <person name="Park H.-J."/>
            <person name="Ramirez L."/>
            <person name="Alfaro M."/>
            <person name="Sun H."/>
            <person name="Tritt A."/>
            <person name="Yoshinaga Y."/>
            <person name="Zwiers L.-H."/>
            <person name="Turgeon B."/>
            <person name="Goodwin S."/>
            <person name="Spatafora J."/>
            <person name="Crous P."/>
            <person name="Grigoriev I."/>
        </authorList>
    </citation>
    <scope>NUCLEOTIDE SEQUENCE</scope>
    <source>
        <strain evidence="7">CBS 110217</strain>
    </source>
</reference>
<evidence type="ECO:0000259" key="6">
    <source>
        <dbReference type="Pfam" id="PF03407"/>
    </source>
</evidence>
<keyword evidence="3" id="KW-0328">Glycosyltransferase</keyword>
<keyword evidence="4" id="KW-0808">Transferase</keyword>
<dbReference type="GO" id="GO:0016757">
    <property type="term" value="F:glycosyltransferase activity"/>
    <property type="evidence" value="ECO:0007669"/>
    <property type="project" value="UniProtKB-KW"/>
</dbReference>
<dbReference type="PANTHER" id="PTHR31306">
    <property type="entry name" value="ALPHA-1,6-MANNOSYLTRANSFERASE MNN11-RELATED"/>
    <property type="match status" value="1"/>
</dbReference>
<dbReference type="Gene3D" id="3.90.550.10">
    <property type="entry name" value="Spore Coat Polysaccharide Biosynthesis Protein SpsA, Chain A"/>
    <property type="match status" value="1"/>
</dbReference>
<gene>
    <name evidence="7" type="ORF">EK21DRAFT_81221</name>
</gene>
<keyword evidence="8" id="KW-1185">Reference proteome</keyword>
<organism evidence="7 8">
    <name type="scientific">Setomelanomma holmii</name>
    <dbReference type="NCBI Taxonomy" id="210430"/>
    <lineage>
        <taxon>Eukaryota</taxon>
        <taxon>Fungi</taxon>
        <taxon>Dikarya</taxon>
        <taxon>Ascomycota</taxon>
        <taxon>Pezizomycotina</taxon>
        <taxon>Dothideomycetes</taxon>
        <taxon>Pleosporomycetidae</taxon>
        <taxon>Pleosporales</taxon>
        <taxon>Pleosporineae</taxon>
        <taxon>Phaeosphaeriaceae</taxon>
        <taxon>Setomelanomma</taxon>
    </lineage>
</organism>
<dbReference type="PANTHER" id="PTHR31306:SF3">
    <property type="entry name" value="NUCLEOTIDE-DIPHOSPHO-SUGAR TRANSFERASE DOMAIN-CONTAINING PROTEIN"/>
    <property type="match status" value="1"/>
</dbReference>
<dbReference type="GO" id="GO:0000139">
    <property type="term" value="C:Golgi membrane"/>
    <property type="evidence" value="ECO:0007669"/>
    <property type="project" value="TreeGrafter"/>
</dbReference>
<dbReference type="Proteomes" id="UP000799777">
    <property type="component" value="Unassembled WGS sequence"/>
</dbReference>
<comment type="similarity">
    <text evidence="1">Belongs to the glycosyltransferase 34 family.</text>
</comment>
<keyword evidence="5" id="KW-0812">Transmembrane</keyword>
<evidence type="ECO:0000256" key="4">
    <source>
        <dbReference type="ARBA" id="ARBA00022679"/>
    </source>
</evidence>
<dbReference type="SUPFAM" id="SSF53448">
    <property type="entry name" value="Nucleotide-diphospho-sugar transferases"/>
    <property type="match status" value="1"/>
</dbReference>
<dbReference type="InterPro" id="IPR008630">
    <property type="entry name" value="Glyco_trans_34"/>
</dbReference>
<evidence type="ECO:0000256" key="5">
    <source>
        <dbReference type="SAM" id="Phobius"/>
    </source>
</evidence>
<dbReference type="OrthoDB" id="3763672at2759"/>
<evidence type="ECO:0000313" key="8">
    <source>
        <dbReference type="Proteomes" id="UP000799777"/>
    </source>
</evidence>
<comment type="caution">
    <text evidence="7">The sequence shown here is derived from an EMBL/GenBank/DDBJ whole genome shotgun (WGS) entry which is preliminary data.</text>
</comment>
<dbReference type="Pfam" id="PF03407">
    <property type="entry name" value="Nucleotid_trans"/>
    <property type="match status" value="1"/>
</dbReference>
<evidence type="ECO:0000256" key="1">
    <source>
        <dbReference type="ARBA" id="ARBA00005664"/>
    </source>
</evidence>
<protein>
    <recommendedName>
        <fullName evidence="6">Nucleotide-diphospho-sugar transferase domain-containing protein</fullName>
    </recommendedName>
</protein>
<proteinExistence type="inferred from homology"/>
<keyword evidence="5" id="KW-0472">Membrane</keyword>
<keyword evidence="5" id="KW-1133">Transmembrane helix</keyword>
<dbReference type="InterPro" id="IPR005069">
    <property type="entry name" value="Nucl-diP-sugar_transferase"/>
</dbReference>
<dbReference type="InterPro" id="IPR029044">
    <property type="entry name" value="Nucleotide-diphossugar_trans"/>
</dbReference>
<evidence type="ECO:0000313" key="7">
    <source>
        <dbReference type="EMBL" id="KAF2023305.1"/>
    </source>
</evidence>
<feature type="domain" description="Nucleotide-diphospho-sugar transferase" evidence="6">
    <location>
        <begin position="187"/>
        <end position="297"/>
    </location>
</feature>
<comment type="similarity">
    <text evidence="2">Belongs to the glycosyltransferase 77 family.</text>
</comment>
<dbReference type="EMBL" id="ML978360">
    <property type="protein sequence ID" value="KAF2023305.1"/>
    <property type="molecule type" value="Genomic_DNA"/>
</dbReference>
<name>A0A9P4GWL3_9PLEO</name>
<accession>A0A9P4GWL3</accession>
<evidence type="ECO:0000256" key="2">
    <source>
        <dbReference type="ARBA" id="ARBA00007033"/>
    </source>
</evidence>
<sequence length="370" mass="43105">MMMLPSTGGRNPLFALAISAGAVLVFIFGFLAWQSPSRIPFTHSSSSTSHFDTPLHESNSPISINEIIRLLYAPLKAAPTEPFIREPNGSHIELPPNPRYKKKLGSEVLILDLETRPLKSSEDYEKGEYDWRNINHVSGGIFNHYTYALIHGYDYKFIHATNFEDRHATWIKPSALANHIRDYKFIVFLDADAAFRFMHVPIEWMLNYWDIKPQHAITMAKDPWDPKEPQYNSDRFNRTYTNTGFMVVQNTENTMPLLKAWHECPEDVRYANCSQWKQPKFHEQSAFGEYIRYDYDNYIKELDCGQANGFPGVEISNCQGKFIRHYWFEKHLVKVDYRENMMNAITMPIQKLFAENIGHIITKTEENVIH</sequence>